<dbReference type="InterPro" id="IPR011333">
    <property type="entry name" value="SKP1/BTB/POZ_sf"/>
</dbReference>
<name>A0A507R4K8_MONPU</name>
<evidence type="ECO:0008006" key="4">
    <source>
        <dbReference type="Google" id="ProtNLM"/>
    </source>
</evidence>
<dbReference type="Proteomes" id="UP000319663">
    <property type="component" value="Unassembled WGS sequence"/>
</dbReference>
<evidence type="ECO:0000313" key="2">
    <source>
        <dbReference type="EMBL" id="TQB77617.1"/>
    </source>
</evidence>
<dbReference type="Gene3D" id="3.30.710.10">
    <property type="entry name" value="Potassium Channel Kv1.1, Chain A"/>
    <property type="match status" value="1"/>
</dbReference>
<dbReference type="AlphaFoldDB" id="A0A507R4K8"/>
<dbReference type="STRING" id="5098.A0A507R4K8"/>
<reference evidence="2 3" key="1">
    <citation type="submission" date="2019-06" db="EMBL/GenBank/DDBJ databases">
        <title>Wine fermentation using esterase from Monascus purpureus.</title>
        <authorList>
            <person name="Geng C."/>
            <person name="Zhang Y."/>
        </authorList>
    </citation>
    <scope>NUCLEOTIDE SEQUENCE [LARGE SCALE GENOMIC DNA]</scope>
    <source>
        <strain evidence="2">HQ1</strain>
    </source>
</reference>
<protein>
    <recommendedName>
        <fullName evidence="4">BTB domain-containing protein</fullName>
    </recommendedName>
</protein>
<comment type="caution">
    <text evidence="2">The sequence shown here is derived from an EMBL/GenBank/DDBJ whole genome shotgun (WGS) entry which is preliminary data.</text>
</comment>
<feature type="region of interest" description="Disordered" evidence="1">
    <location>
        <begin position="25"/>
        <end position="108"/>
    </location>
</feature>
<sequence>MAVQRIDPDGDISIIDPEGDVMLLVMRDDDDEHENEKETECSSVHLPPLSPSSMEEEANIDAGHSSASELNLTPDEDQALSHNQDDGDEQSKTEEDDEEDTKLEKRRNPIQMKIQVSSKHLSLASGYFKARLKPVWPEGQTLEANKYVELPLHGCDPEALLILMQAIHARTRNVPGNVSLELLYELAKLADYFDCLEAVDFFASRWIESVSYTFVTDDMDRLMTWLFIYWAFRRRRGFEKAAHAVYMQSTGRIMELRFPDSDLLQCELLSIIPDHQIMLSPVFRADVVVVKIEHTRQIFIGNIIKSLYDQINSIIHCEEYSFESEPTVTGELLLELRYQKLYPHPAPPFTGLSLASLERAVRGLVNARHVFYGSGHFPLIPRAVEGELLRQLHDAAHAVDYTEYFPGDRPCRKSTGKPE</sequence>
<evidence type="ECO:0000313" key="3">
    <source>
        <dbReference type="Proteomes" id="UP000319663"/>
    </source>
</evidence>
<keyword evidence="3" id="KW-1185">Reference proteome</keyword>
<accession>A0A507R4K8</accession>
<organism evidence="2 3">
    <name type="scientific">Monascus purpureus</name>
    <name type="common">Red mold</name>
    <name type="synonym">Monascus anka</name>
    <dbReference type="NCBI Taxonomy" id="5098"/>
    <lineage>
        <taxon>Eukaryota</taxon>
        <taxon>Fungi</taxon>
        <taxon>Dikarya</taxon>
        <taxon>Ascomycota</taxon>
        <taxon>Pezizomycotina</taxon>
        <taxon>Eurotiomycetes</taxon>
        <taxon>Eurotiomycetidae</taxon>
        <taxon>Eurotiales</taxon>
        <taxon>Aspergillaceae</taxon>
        <taxon>Monascus</taxon>
    </lineage>
</organism>
<dbReference type="EMBL" id="VIFY01000001">
    <property type="protein sequence ID" value="TQB77617.1"/>
    <property type="molecule type" value="Genomic_DNA"/>
</dbReference>
<evidence type="ECO:0000256" key="1">
    <source>
        <dbReference type="SAM" id="MobiDB-lite"/>
    </source>
</evidence>
<gene>
    <name evidence="2" type="ORF">MPDQ_000158</name>
</gene>
<proteinExistence type="predicted"/>
<feature type="compositionally biased region" description="Basic and acidic residues" evidence="1">
    <location>
        <begin position="83"/>
        <end position="93"/>
    </location>
</feature>